<feature type="domain" description="HTH tetR-type" evidence="6">
    <location>
        <begin position="13"/>
        <end position="73"/>
    </location>
</feature>
<protein>
    <submittedName>
        <fullName evidence="7">AcrR family transcriptional regulator</fullName>
    </submittedName>
</protein>
<dbReference type="PANTHER" id="PTHR30055:SF234">
    <property type="entry name" value="HTH-TYPE TRANSCRIPTIONAL REGULATOR BETI"/>
    <property type="match status" value="1"/>
</dbReference>
<dbReference type="GO" id="GO:0003700">
    <property type="term" value="F:DNA-binding transcription factor activity"/>
    <property type="evidence" value="ECO:0007669"/>
    <property type="project" value="TreeGrafter"/>
</dbReference>
<dbReference type="FunFam" id="1.10.10.60:FF:000141">
    <property type="entry name" value="TetR family transcriptional regulator"/>
    <property type="match status" value="1"/>
</dbReference>
<sequence>MNEKPSFKQRQFEAREDAILDAAHELLANRGYDQTTVDEVAAAVGIAKASLYKHFASKEALATATMRRMLGRVLAYIDTLSPELGPDESLRAVLEWALRLRLAGGLPTLPSSNSALVDALTKDDAYVALVVQLSSRLGFWIQFAKATGKLRTDLPDEAILLSFYARTCDPTIDFLKRGGALDDETIVQTMLTLFFDGVRTPRM</sequence>
<dbReference type="EMBL" id="JACIET010000003">
    <property type="protein sequence ID" value="MBB4014567.1"/>
    <property type="molecule type" value="Genomic_DNA"/>
</dbReference>
<dbReference type="Gene3D" id="1.10.357.10">
    <property type="entry name" value="Tetracycline Repressor, domain 2"/>
    <property type="match status" value="1"/>
</dbReference>
<comment type="caution">
    <text evidence="7">The sequence shown here is derived from an EMBL/GenBank/DDBJ whole genome shotgun (WGS) entry which is preliminary data.</text>
</comment>
<dbReference type="InterPro" id="IPR050109">
    <property type="entry name" value="HTH-type_TetR-like_transc_reg"/>
</dbReference>
<keyword evidence="4" id="KW-0804">Transcription</keyword>
<evidence type="ECO:0000259" key="6">
    <source>
        <dbReference type="PROSITE" id="PS50977"/>
    </source>
</evidence>
<dbReference type="AlphaFoldDB" id="A0A840BW84"/>
<evidence type="ECO:0000256" key="1">
    <source>
        <dbReference type="ARBA" id="ARBA00022491"/>
    </source>
</evidence>
<dbReference type="PANTHER" id="PTHR30055">
    <property type="entry name" value="HTH-TYPE TRANSCRIPTIONAL REGULATOR RUTR"/>
    <property type="match status" value="1"/>
</dbReference>
<dbReference type="Proteomes" id="UP000561045">
    <property type="component" value="Unassembled WGS sequence"/>
</dbReference>
<evidence type="ECO:0000256" key="2">
    <source>
        <dbReference type="ARBA" id="ARBA00023015"/>
    </source>
</evidence>
<evidence type="ECO:0000313" key="8">
    <source>
        <dbReference type="Proteomes" id="UP000561045"/>
    </source>
</evidence>
<keyword evidence="1" id="KW-0678">Repressor</keyword>
<evidence type="ECO:0000256" key="3">
    <source>
        <dbReference type="ARBA" id="ARBA00023125"/>
    </source>
</evidence>
<accession>A0A840BW84</accession>
<dbReference type="InterPro" id="IPR023772">
    <property type="entry name" value="DNA-bd_HTH_TetR-type_CS"/>
</dbReference>
<proteinExistence type="predicted"/>
<dbReference type="PROSITE" id="PS01081">
    <property type="entry name" value="HTH_TETR_1"/>
    <property type="match status" value="1"/>
</dbReference>
<dbReference type="InterPro" id="IPR001647">
    <property type="entry name" value="HTH_TetR"/>
</dbReference>
<dbReference type="GO" id="GO:0000976">
    <property type="term" value="F:transcription cis-regulatory region binding"/>
    <property type="evidence" value="ECO:0007669"/>
    <property type="project" value="TreeGrafter"/>
</dbReference>
<name>A0A840BW84_9RHOO</name>
<keyword evidence="2" id="KW-0805">Transcription regulation</keyword>
<reference evidence="7 8" key="1">
    <citation type="submission" date="2020-08" db="EMBL/GenBank/DDBJ databases">
        <title>Genomic Encyclopedia of Type Strains, Phase IV (KMG-IV): sequencing the most valuable type-strain genomes for metagenomic binning, comparative biology and taxonomic classification.</title>
        <authorList>
            <person name="Goeker M."/>
        </authorList>
    </citation>
    <scope>NUCLEOTIDE SEQUENCE [LARGE SCALE GENOMIC DNA]</scope>
    <source>
        <strain evidence="7 8">DSM 106739</strain>
    </source>
</reference>
<feature type="DNA-binding region" description="H-T-H motif" evidence="5">
    <location>
        <begin position="36"/>
        <end position="55"/>
    </location>
</feature>
<gene>
    <name evidence="7" type="ORF">GGR36_003923</name>
</gene>
<organism evidence="7 8">
    <name type="scientific">Niveibacterium umoris</name>
    <dbReference type="NCBI Taxonomy" id="1193620"/>
    <lineage>
        <taxon>Bacteria</taxon>
        <taxon>Pseudomonadati</taxon>
        <taxon>Pseudomonadota</taxon>
        <taxon>Betaproteobacteria</taxon>
        <taxon>Rhodocyclales</taxon>
        <taxon>Rhodocyclaceae</taxon>
        <taxon>Niveibacterium</taxon>
    </lineage>
</organism>
<evidence type="ECO:0000256" key="5">
    <source>
        <dbReference type="PROSITE-ProRule" id="PRU00335"/>
    </source>
</evidence>
<dbReference type="PROSITE" id="PS50977">
    <property type="entry name" value="HTH_TETR_2"/>
    <property type="match status" value="1"/>
</dbReference>
<dbReference type="PRINTS" id="PR00455">
    <property type="entry name" value="HTHTETR"/>
</dbReference>
<dbReference type="Pfam" id="PF00440">
    <property type="entry name" value="TetR_N"/>
    <property type="match status" value="1"/>
</dbReference>
<keyword evidence="8" id="KW-1185">Reference proteome</keyword>
<dbReference type="SUPFAM" id="SSF46689">
    <property type="entry name" value="Homeodomain-like"/>
    <property type="match status" value="1"/>
</dbReference>
<dbReference type="InterPro" id="IPR009057">
    <property type="entry name" value="Homeodomain-like_sf"/>
</dbReference>
<evidence type="ECO:0000256" key="4">
    <source>
        <dbReference type="ARBA" id="ARBA00023163"/>
    </source>
</evidence>
<keyword evidence="3 5" id="KW-0238">DNA-binding</keyword>
<evidence type="ECO:0000313" key="7">
    <source>
        <dbReference type="EMBL" id="MBB4014567.1"/>
    </source>
</evidence>
<dbReference type="RefSeq" id="WP_207064551.1">
    <property type="nucleotide sequence ID" value="NZ_BAABLE010000008.1"/>
</dbReference>